<dbReference type="GO" id="GO:0005737">
    <property type="term" value="C:cytoplasm"/>
    <property type="evidence" value="ECO:0007669"/>
    <property type="project" value="TreeGrafter"/>
</dbReference>
<organism evidence="7 8">
    <name type="scientific">Lunatimonas lonarensis</name>
    <dbReference type="NCBI Taxonomy" id="1232681"/>
    <lineage>
        <taxon>Bacteria</taxon>
        <taxon>Pseudomonadati</taxon>
        <taxon>Bacteroidota</taxon>
        <taxon>Cytophagia</taxon>
        <taxon>Cytophagales</taxon>
        <taxon>Cyclobacteriaceae</taxon>
    </lineage>
</organism>
<evidence type="ECO:0000256" key="1">
    <source>
        <dbReference type="ARBA" id="ARBA00006964"/>
    </source>
</evidence>
<dbReference type="GO" id="GO:0046872">
    <property type="term" value="F:metal ion binding"/>
    <property type="evidence" value="ECO:0007669"/>
    <property type="project" value="UniProtKB-UniRule"/>
</dbReference>
<keyword evidence="4 5" id="KW-0479">Metal-binding</keyword>
<evidence type="ECO:0000256" key="6">
    <source>
        <dbReference type="PIRSR" id="PIRSR602678-1"/>
    </source>
</evidence>
<dbReference type="Proteomes" id="UP000013909">
    <property type="component" value="Unassembled WGS sequence"/>
</dbReference>
<evidence type="ECO:0000313" key="7">
    <source>
        <dbReference type="EMBL" id="EON76430.1"/>
    </source>
</evidence>
<dbReference type="InterPro" id="IPR036069">
    <property type="entry name" value="DUF34/NIF3_sf"/>
</dbReference>
<dbReference type="PANTHER" id="PTHR13799:SF14">
    <property type="entry name" value="GTP CYCLOHYDROLASE 1 TYPE 2 HOMOLOG"/>
    <property type="match status" value="1"/>
</dbReference>
<dbReference type="NCBIfam" id="TIGR00486">
    <property type="entry name" value="YbgI_SA1388"/>
    <property type="match status" value="1"/>
</dbReference>
<comment type="caution">
    <text evidence="7">The sequence shown here is derived from an EMBL/GenBank/DDBJ whole genome shotgun (WGS) entry which is preliminary data.</text>
</comment>
<feature type="binding site" evidence="6">
    <location>
        <position position="333"/>
    </location>
    <ligand>
        <name>a divalent metal cation</name>
        <dbReference type="ChEBI" id="CHEBI:60240"/>
        <label>1</label>
    </ligand>
</feature>
<accession>R7ZQN9</accession>
<dbReference type="SUPFAM" id="SSF102705">
    <property type="entry name" value="NIF3 (NGG1p interacting factor 3)-like"/>
    <property type="match status" value="1"/>
</dbReference>
<dbReference type="Gene3D" id="3.30.70.120">
    <property type="match status" value="1"/>
</dbReference>
<dbReference type="RefSeq" id="WP_010855014.1">
    <property type="nucleotide sequence ID" value="NZ_AQHR01000085.1"/>
</dbReference>
<feature type="binding site" evidence="6">
    <location>
        <position position="329"/>
    </location>
    <ligand>
        <name>a divalent metal cation</name>
        <dbReference type="ChEBI" id="CHEBI:60240"/>
        <label>1</label>
    </ligand>
</feature>
<dbReference type="PANTHER" id="PTHR13799">
    <property type="entry name" value="NGG1 INTERACTING FACTOR 3"/>
    <property type="match status" value="1"/>
</dbReference>
<reference evidence="7 8" key="1">
    <citation type="submission" date="2013-02" db="EMBL/GenBank/DDBJ databases">
        <title>A novel strain isolated from Lonar lake, Maharashtra, India.</title>
        <authorList>
            <person name="Singh A."/>
        </authorList>
    </citation>
    <scope>NUCLEOTIDE SEQUENCE [LARGE SCALE GENOMIC DNA]</scope>
    <source>
        <strain evidence="7 8">AK24</strain>
    </source>
</reference>
<feature type="binding site" evidence="6">
    <location>
        <position position="66"/>
    </location>
    <ligand>
        <name>a divalent metal cation</name>
        <dbReference type="ChEBI" id="CHEBI:60240"/>
        <label>1</label>
    </ligand>
</feature>
<evidence type="ECO:0000256" key="2">
    <source>
        <dbReference type="ARBA" id="ARBA00011643"/>
    </source>
</evidence>
<dbReference type="PIRSF" id="PIRSF037489">
    <property type="entry name" value="UCP037489_NIF3_YqfO"/>
    <property type="match status" value="1"/>
</dbReference>
<dbReference type="InterPro" id="IPR002678">
    <property type="entry name" value="DUF34/NIF3"/>
</dbReference>
<evidence type="ECO:0000256" key="5">
    <source>
        <dbReference type="PIRNR" id="PIRNR037489"/>
    </source>
</evidence>
<protein>
    <recommendedName>
        <fullName evidence="3 5">GTP cyclohydrolase 1 type 2 homolog</fullName>
    </recommendedName>
</protein>
<feature type="binding site" evidence="6">
    <location>
        <position position="105"/>
    </location>
    <ligand>
        <name>a divalent metal cation</name>
        <dbReference type="ChEBI" id="CHEBI:60240"/>
        <label>1</label>
    </ligand>
</feature>
<evidence type="ECO:0000256" key="4">
    <source>
        <dbReference type="ARBA" id="ARBA00022723"/>
    </source>
</evidence>
<dbReference type="STRING" id="1232681.ADIS_2880"/>
<comment type="subunit">
    <text evidence="2">Homohexamer.</text>
</comment>
<dbReference type="EMBL" id="AQHR01000085">
    <property type="protein sequence ID" value="EON76430.1"/>
    <property type="molecule type" value="Genomic_DNA"/>
</dbReference>
<keyword evidence="8" id="KW-1185">Reference proteome</keyword>
<name>R7ZQN9_9BACT</name>
<evidence type="ECO:0000256" key="3">
    <source>
        <dbReference type="ARBA" id="ARBA00022112"/>
    </source>
</evidence>
<dbReference type="PATRIC" id="fig|1288963.3.peg.2868"/>
<feature type="binding site" evidence="6">
    <location>
        <position position="67"/>
    </location>
    <ligand>
        <name>a divalent metal cation</name>
        <dbReference type="ChEBI" id="CHEBI:60240"/>
        <label>1</label>
    </ligand>
</feature>
<comment type="similarity">
    <text evidence="1 5">Belongs to the GTP cyclohydrolase I type 2/NIF3 family.</text>
</comment>
<dbReference type="InterPro" id="IPR017221">
    <property type="entry name" value="DUF34/NIF3_bac"/>
</dbReference>
<dbReference type="FunFam" id="3.30.70.120:FF:000006">
    <property type="entry name" value="GTP cyclohydrolase 1 type 2 homolog"/>
    <property type="match status" value="1"/>
</dbReference>
<dbReference type="InterPro" id="IPR015867">
    <property type="entry name" value="N-reg_PII/ATP_PRibTrfase_C"/>
</dbReference>
<dbReference type="FunFam" id="3.40.1390.30:FF:000001">
    <property type="entry name" value="GTP cyclohydrolase 1 type 2"/>
    <property type="match status" value="1"/>
</dbReference>
<proteinExistence type="inferred from homology"/>
<dbReference type="OrthoDB" id="9792792at2"/>
<gene>
    <name evidence="7" type="ORF">ADIS_2880</name>
</gene>
<dbReference type="Pfam" id="PF01784">
    <property type="entry name" value="DUF34_NIF3"/>
    <property type="match status" value="1"/>
</dbReference>
<evidence type="ECO:0000313" key="8">
    <source>
        <dbReference type="Proteomes" id="UP000013909"/>
    </source>
</evidence>
<dbReference type="AlphaFoldDB" id="R7ZQN9"/>
<sequence length="366" mass="40716">MVYLIRDVVSYLEAWAPPSYQESYDNAQLIVGDPNQEVRGILCALDATEEVVNEAVALGCNLIVAHHPIVFKGLKSLTGKNYIERTVLRAIREDVAIYAIHTNLDHVSTGVNSKIAQKLGLKNCRILAPKQDMLSKLVTFVPVNETPTVLNALYQAGGGQIGAYQNCSFRINGTGTFLPTGAANPTIGNLGKVEEVSEDRIEIIFPNHRQSTIIHALRQAHPYEEVAYYLHRLENQHQEVGAGMVGELDEPTEEAAFLSLLKQRMNLSVIRHTKLLDRPIRRVAVCGGAGIFLLDKAKRSDADIFVTADVKYHEFFDADNQIIIADIGHYESEIFTKELIKDKLSEKFTNIALYLTNVVTNPISYL</sequence>
<dbReference type="Gene3D" id="3.40.1390.30">
    <property type="entry name" value="NIF3 (NGG1p interacting factor 3)-like"/>
    <property type="match status" value="1"/>
</dbReference>